<dbReference type="PROSITE" id="PS51194">
    <property type="entry name" value="HELICASE_CTER"/>
    <property type="match status" value="1"/>
</dbReference>
<dbReference type="Pfam" id="PF00271">
    <property type="entry name" value="Helicase_C"/>
    <property type="match status" value="1"/>
</dbReference>
<dbReference type="InterPro" id="IPR001650">
    <property type="entry name" value="Helicase_C-like"/>
</dbReference>
<evidence type="ECO:0000256" key="2">
    <source>
        <dbReference type="SAM" id="MobiDB-lite"/>
    </source>
</evidence>
<dbReference type="InterPro" id="IPR006935">
    <property type="entry name" value="Helicase/UvrB_N"/>
</dbReference>
<dbReference type="Pfam" id="PF04851">
    <property type="entry name" value="ResIII"/>
    <property type="match status" value="1"/>
</dbReference>
<evidence type="ECO:0000259" key="3">
    <source>
        <dbReference type="PROSITE" id="PS51192"/>
    </source>
</evidence>
<sequence>MHALSSWRRTWGTIRVAARLGRRGAVTATPASLPAVLLRDYQEECIQSVLASLDRGQKRVGISLATGAGKTVVFTQLLDRIRPTALGGDRTLILAHRRELVEQAARHCSTAYPSKTVEIEMGSLHASGTADITVASVQSITSGTRIAKFSPGAFKLVLVDEAHHIVASGYMQVLEHFGLHCKPEGNEGPALVGVSATFSRFDGLALGAAIDEIVYHKDYIDMIGDGWLADVVFTTVKSTADLSSVRSSSGRDFAVSELSRAVNTAQANEVTVRTWLAKAAAAGRRSTLVFCVDLSHVADLTTAFCRHGVDAQAVTGETDRLTRSRRLEAFRRGDFPVLLNCGVFTEGTDIPGVDCVVLARPTRSRNLLVQMIGRGMRLHDRKTNCHVIDMVATLATGVVSSPTLFGLAPDELVEGASVADLQALRERRMAESGRMAAPSSSSSSSSQPPIDSVRFTDYDSVLDLIADTSGEHHIRTVSRYSWVQVGQHRYVLSGPTGTYLRLESLDESEGKEKNKTSTRKTKAKLPEAESPDNCRFRVVEVRALPPGISKSPFAPPRELCRVLSLDDAVHAADSYAAKIFPVPFILRHLPWRKGPPTPGQLAFLNKIRDKSDDRLLTADNVTRGAASDMITKIRHGARGWFADIDALRRRRDRRQAAQDAQKRRETVTIGPLAP</sequence>
<dbReference type="InParanoid" id="F0XI46"/>
<dbReference type="SMART" id="SM00490">
    <property type="entry name" value="HELICc"/>
    <property type="match status" value="1"/>
</dbReference>
<proteinExistence type="predicted"/>
<keyword evidence="1 5" id="KW-0378">Hydrolase</keyword>
<feature type="compositionally biased region" description="Basic and acidic residues" evidence="2">
    <location>
        <begin position="654"/>
        <end position="666"/>
    </location>
</feature>
<dbReference type="CDD" id="cd18799">
    <property type="entry name" value="SF2_C_EcoAI-like"/>
    <property type="match status" value="1"/>
</dbReference>
<dbReference type="RefSeq" id="XP_014172111.1">
    <property type="nucleotide sequence ID" value="XM_014316636.1"/>
</dbReference>
<feature type="region of interest" description="Disordered" evidence="2">
    <location>
        <begin position="429"/>
        <end position="451"/>
    </location>
</feature>
<keyword evidence="6" id="KW-1185">Reference proteome</keyword>
<dbReference type="GO" id="GO:0005524">
    <property type="term" value="F:ATP binding"/>
    <property type="evidence" value="ECO:0007669"/>
    <property type="project" value="InterPro"/>
</dbReference>
<dbReference type="FunCoup" id="F0XI46">
    <property type="interactions" value="12"/>
</dbReference>
<dbReference type="PANTHER" id="PTHR47396">
    <property type="entry name" value="TYPE I RESTRICTION ENZYME ECOKI R PROTEIN"/>
    <property type="match status" value="1"/>
</dbReference>
<gene>
    <name evidence="5" type="ORF">CMQ_2558</name>
</gene>
<organism evidence="6">
    <name type="scientific">Grosmannia clavigera (strain kw1407 / UAMH 11150)</name>
    <name type="common">Blue stain fungus</name>
    <name type="synonym">Graphiocladiella clavigera</name>
    <dbReference type="NCBI Taxonomy" id="655863"/>
    <lineage>
        <taxon>Eukaryota</taxon>
        <taxon>Fungi</taxon>
        <taxon>Dikarya</taxon>
        <taxon>Ascomycota</taxon>
        <taxon>Pezizomycotina</taxon>
        <taxon>Sordariomycetes</taxon>
        <taxon>Sordariomycetidae</taxon>
        <taxon>Ophiostomatales</taxon>
        <taxon>Ophiostomataceae</taxon>
        <taxon>Leptographium</taxon>
    </lineage>
</organism>
<dbReference type="PANTHER" id="PTHR47396:SF1">
    <property type="entry name" value="ATP-DEPENDENT HELICASE IRC3-RELATED"/>
    <property type="match status" value="1"/>
</dbReference>
<reference evidence="5 6" key="1">
    <citation type="journal article" date="2011" name="Proc. Natl. Acad. Sci. U.S.A.">
        <title>Genome and transcriptome analyses of the mountain pine beetle-fungal symbiont Grosmannia clavigera, a lodgepole pine pathogen.</title>
        <authorList>
            <person name="DiGuistini S."/>
            <person name="Wang Y."/>
            <person name="Liao N.Y."/>
            <person name="Taylor G."/>
            <person name="Tanguay P."/>
            <person name="Feau N."/>
            <person name="Henrissat B."/>
            <person name="Chan S.K."/>
            <person name="Hesse-Orce U."/>
            <person name="Alamouti S.M."/>
            <person name="Tsui C.K.M."/>
            <person name="Docking R.T."/>
            <person name="Levasseur A."/>
            <person name="Haridas S."/>
            <person name="Robertson G."/>
            <person name="Birol I."/>
            <person name="Holt R.A."/>
            <person name="Marra M.A."/>
            <person name="Hamelin R.C."/>
            <person name="Hirst M."/>
            <person name="Jones S.J.M."/>
            <person name="Bohlmann J."/>
            <person name="Breuil C."/>
        </authorList>
    </citation>
    <scope>NUCLEOTIDE SEQUENCE [LARGE SCALE GENOMIC DNA]</scope>
    <source>
        <strain evidence="6">kw1407 / UAMH 11150</strain>
    </source>
</reference>
<dbReference type="AlphaFoldDB" id="F0XI46"/>
<dbReference type="GO" id="GO:0036121">
    <property type="term" value="F:double-stranded DNA helicase activity"/>
    <property type="evidence" value="ECO:0007669"/>
    <property type="project" value="TreeGrafter"/>
</dbReference>
<dbReference type="GO" id="GO:0000403">
    <property type="term" value="F:Y-form DNA binding"/>
    <property type="evidence" value="ECO:0007669"/>
    <property type="project" value="TreeGrafter"/>
</dbReference>
<dbReference type="GO" id="GO:0061749">
    <property type="term" value="F:forked DNA-dependent helicase activity"/>
    <property type="evidence" value="ECO:0007669"/>
    <property type="project" value="TreeGrafter"/>
</dbReference>
<dbReference type="CDD" id="cd18032">
    <property type="entry name" value="DEXHc_RE_I_III_res"/>
    <property type="match status" value="1"/>
</dbReference>
<dbReference type="Gene3D" id="3.40.50.300">
    <property type="entry name" value="P-loop containing nucleotide triphosphate hydrolases"/>
    <property type="match status" value="2"/>
</dbReference>
<feature type="domain" description="Helicase ATP-binding" evidence="3">
    <location>
        <begin position="51"/>
        <end position="216"/>
    </location>
</feature>
<evidence type="ECO:0000259" key="4">
    <source>
        <dbReference type="PROSITE" id="PS51194"/>
    </source>
</evidence>
<dbReference type="InterPro" id="IPR050742">
    <property type="entry name" value="Helicase_Restrict-Modif_Enz"/>
</dbReference>
<evidence type="ECO:0000313" key="5">
    <source>
        <dbReference type="EMBL" id="EFX02629.1"/>
    </source>
</evidence>
<feature type="region of interest" description="Disordered" evidence="2">
    <location>
        <begin position="652"/>
        <end position="674"/>
    </location>
</feature>
<keyword evidence="1 5" id="KW-0347">Helicase</keyword>
<dbReference type="HOGENOM" id="CLU_014765_0_0_1"/>
<name>F0XI46_GROCL</name>
<keyword evidence="1 5" id="KW-0547">Nucleotide-binding</keyword>
<keyword evidence="1 5" id="KW-0067">ATP-binding</keyword>
<accession>F0XI46</accession>
<dbReference type="GO" id="GO:0070125">
    <property type="term" value="P:mitochondrial translational elongation"/>
    <property type="evidence" value="ECO:0007669"/>
    <property type="project" value="TreeGrafter"/>
</dbReference>
<dbReference type="InterPro" id="IPR014001">
    <property type="entry name" value="Helicase_ATP-bd"/>
</dbReference>
<dbReference type="OrthoDB" id="16911at2759"/>
<dbReference type="eggNOG" id="ENOG502QT4U">
    <property type="taxonomic scope" value="Eukaryota"/>
</dbReference>
<dbReference type="InterPro" id="IPR027417">
    <property type="entry name" value="P-loop_NTPase"/>
</dbReference>
<feature type="domain" description="Helicase C-terminal" evidence="4">
    <location>
        <begin position="271"/>
        <end position="454"/>
    </location>
</feature>
<dbReference type="GO" id="GO:0032042">
    <property type="term" value="P:mitochondrial DNA metabolic process"/>
    <property type="evidence" value="ECO:0007669"/>
    <property type="project" value="TreeGrafter"/>
</dbReference>
<dbReference type="GO" id="GO:0005759">
    <property type="term" value="C:mitochondrial matrix"/>
    <property type="evidence" value="ECO:0007669"/>
    <property type="project" value="TreeGrafter"/>
</dbReference>
<dbReference type="GeneID" id="25975560"/>
<evidence type="ECO:0000313" key="6">
    <source>
        <dbReference type="Proteomes" id="UP000007796"/>
    </source>
</evidence>
<dbReference type="STRING" id="655863.F0XI46"/>
<feature type="region of interest" description="Disordered" evidence="2">
    <location>
        <begin position="504"/>
        <end position="529"/>
    </location>
</feature>
<dbReference type="SUPFAM" id="SSF52540">
    <property type="entry name" value="P-loop containing nucleoside triphosphate hydrolases"/>
    <property type="match status" value="1"/>
</dbReference>
<dbReference type="SMART" id="SM00487">
    <property type="entry name" value="DEXDc"/>
    <property type="match status" value="1"/>
</dbReference>
<dbReference type="PROSITE" id="PS51192">
    <property type="entry name" value="HELICASE_ATP_BIND_1"/>
    <property type="match status" value="1"/>
</dbReference>
<evidence type="ECO:0000256" key="1">
    <source>
        <dbReference type="ARBA" id="ARBA00022806"/>
    </source>
</evidence>
<dbReference type="GO" id="GO:0016787">
    <property type="term" value="F:hydrolase activity"/>
    <property type="evidence" value="ECO:0007669"/>
    <property type="project" value="InterPro"/>
</dbReference>
<protein>
    <submittedName>
        <fullName evidence="5">Dead deah box DNA helicase</fullName>
    </submittedName>
</protein>
<dbReference type="Proteomes" id="UP000007796">
    <property type="component" value="Unassembled WGS sequence"/>
</dbReference>
<dbReference type="EMBL" id="GL629769">
    <property type="protein sequence ID" value="EFX02629.1"/>
    <property type="molecule type" value="Genomic_DNA"/>
</dbReference>